<organism evidence="1 2">
    <name type="scientific">Prorocentrum cordatum</name>
    <dbReference type="NCBI Taxonomy" id="2364126"/>
    <lineage>
        <taxon>Eukaryota</taxon>
        <taxon>Sar</taxon>
        <taxon>Alveolata</taxon>
        <taxon>Dinophyceae</taxon>
        <taxon>Prorocentrales</taxon>
        <taxon>Prorocentraceae</taxon>
        <taxon>Prorocentrum</taxon>
    </lineage>
</organism>
<protein>
    <recommendedName>
        <fullName evidence="3">Lipid-A-disaccharide synthase</fullName>
    </recommendedName>
</protein>
<keyword evidence="2" id="KW-1185">Reference proteome</keyword>
<dbReference type="EMBL" id="CAUYUJ010015138">
    <property type="protein sequence ID" value="CAK0850344.1"/>
    <property type="molecule type" value="Genomic_DNA"/>
</dbReference>
<evidence type="ECO:0000313" key="1">
    <source>
        <dbReference type="EMBL" id="CAK0850344.1"/>
    </source>
</evidence>
<evidence type="ECO:0000313" key="2">
    <source>
        <dbReference type="Proteomes" id="UP001189429"/>
    </source>
</evidence>
<dbReference type="Proteomes" id="UP001189429">
    <property type="component" value="Unassembled WGS sequence"/>
</dbReference>
<reference evidence="1" key="1">
    <citation type="submission" date="2023-10" db="EMBL/GenBank/DDBJ databases">
        <authorList>
            <person name="Chen Y."/>
            <person name="Shah S."/>
            <person name="Dougan E. K."/>
            <person name="Thang M."/>
            <person name="Chan C."/>
        </authorList>
    </citation>
    <scope>NUCLEOTIDE SEQUENCE [LARGE SCALE GENOMIC DNA]</scope>
</reference>
<name>A0ABN9TWR3_9DINO</name>
<accession>A0ABN9TWR3</accession>
<sequence>MSPWPADGDAARLLDKFGAPTRLRHPHLGRCTDALFGRAQVVFVVSERASVSMTDVLRASQQGAAGSVASCVQLAGIPLLLLRHPWPFFQAVPASVALPLYPRHYAGEALLSRPDAAEIVPVDLAWKVGDAHRCVTPS</sequence>
<proteinExistence type="predicted"/>
<evidence type="ECO:0008006" key="3">
    <source>
        <dbReference type="Google" id="ProtNLM"/>
    </source>
</evidence>
<comment type="caution">
    <text evidence="1">The sequence shown here is derived from an EMBL/GenBank/DDBJ whole genome shotgun (WGS) entry which is preliminary data.</text>
</comment>
<gene>
    <name evidence="1" type="ORF">PCOR1329_LOCUS42766</name>
</gene>